<dbReference type="Proteomes" id="UP001529380">
    <property type="component" value="Unassembled WGS sequence"/>
</dbReference>
<dbReference type="EMBL" id="JAUDCL010000064">
    <property type="protein sequence ID" value="MDM8202715.1"/>
    <property type="molecule type" value="Genomic_DNA"/>
</dbReference>
<sequence>MVGEMMRDNKIRAKKWMILIFLVLSVIVGVILWTLNFEKIIPIGFPNQTVCFGMSVSEVLFEAGIPDRKHEEDGIRSCKYVYTNIDILGYTGSTVYIFNNHEENKNAKVITAYLTLKDESQTKCDKMMDDLQNYFENLFCDEPGFQVEVDEEVHRIGVEEPIEERLISTSVRVIRITQVNGIINVETYPKA</sequence>
<keyword evidence="1" id="KW-0812">Transmembrane</keyword>
<proteinExistence type="predicted"/>
<keyword evidence="3" id="KW-1185">Reference proteome</keyword>
<keyword evidence="1" id="KW-0472">Membrane</keyword>
<reference evidence="2 3" key="1">
    <citation type="submission" date="2023-06" db="EMBL/GenBank/DDBJ databases">
        <title>Identification and characterization of horizontal gene transfer across gut microbiota members of farm animals based on homology search.</title>
        <authorList>
            <person name="Schwarzerova J."/>
            <person name="Nykrynova M."/>
            <person name="Jureckova K."/>
            <person name="Cejkova D."/>
            <person name="Rychlik I."/>
        </authorList>
    </citation>
    <scope>NUCLEOTIDE SEQUENCE [LARGE SCALE GENOMIC DNA]</scope>
    <source>
        <strain evidence="2 3">ET340</strain>
    </source>
</reference>
<evidence type="ECO:0000256" key="1">
    <source>
        <dbReference type="SAM" id="Phobius"/>
    </source>
</evidence>
<protein>
    <submittedName>
        <fullName evidence="2">Uncharacterized protein</fullName>
    </submittedName>
</protein>
<reference evidence="2 3" key="3">
    <citation type="submission" date="2023-06" db="EMBL/GenBank/DDBJ databases">
        <authorList>
            <person name="Zeman M."/>
            <person name="Kubasova T."/>
            <person name="Jahodarova E."/>
            <person name="Nykrynova M."/>
            <person name="Rychlik I."/>
        </authorList>
    </citation>
    <scope>NUCLEOTIDE SEQUENCE [LARGE SCALE GENOMIC DNA]</scope>
    <source>
        <strain evidence="2 3">ET340</strain>
    </source>
</reference>
<comment type="caution">
    <text evidence="2">The sequence shown here is derived from an EMBL/GenBank/DDBJ whole genome shotgun (WGS) entry which is preliminary data.</text>
</comment>
<reference evidence="3" key="2">
    <citation type="submission" date="2023-06" db="EMBL/GenBank/DDBJ databases">
        <title>Identification and characterization of horizontal gene transfer across gut microbiota members of farm animals based on homology search.</title>
        <authorList>
            <person name="Zeman M."/>
            <person name="Kubasova T."/>
            <person name="Jahodarova E."/>
            <person name="Nykrynova M."/>
            <person name="Rychlik I."/>
        </authorList>
    </citation>
    <scope>NUCLEOTIDE SEQUENCE [LARGE SCALE GENOMIC DNA]</scope>
    <source>
        <strain evidence="3">ET340</strain>
    </source>
</reference>
<name>A0ABT7UWY1_9FIRM</name>
<gene>
    <name evidence="2" type="ORF">QUW08_15660</name>
</gene>
<keyword evidence="1" id="KW-1133">Transmembrane helix</keyword>
<evidence type="ECO:0000313" key="3">
    <source>
        <dbReference type="Proteomes" id="UP001529380"/>
    </source>
</evidence>
<feature type="transmembrane region" description="Helical" evidence="1">
    <location>
        <begin position="16"/>
        <end position="35"/>
    </location>
</feature>
<accession>A0ABT7UWY1</accession>
<organism evidence="2 3">
    <name type="scientific">Allofournierella massiliensis</name>
    <dbReference type="NCBI Taxonomy" id="1650663"/>
    <lineage>
        <taxon>Bacteria</taxon>
        <taxon>Bacillati</taxon>
        <taxon>Bacillota</taxon>
        <taxon>Clostridia</taxon>
        <taxon>Eubacteriales</taxon>
        <taxon>Oscillospiraceae</taxon>
        <taxon>Allofournierella</taxon>
    </lineage>
</organism>
<evidence type="ECO:0000313" key="2">
    <source>
        <dbReference type="EMBL" id="MDM8202715.1"/>
    </source>
</evidence>